<sequence length="1257" mass="137954">MNKSHPDPFRRSSVHRLLIAGFALAGACTISAQSTTRSGDENETSDTVVLSPFEVTASAENGYLATETLAGTRIRTELRDVGSAISVITKEFMKDIGATDNSTLLQYTTNAEVAGTRGTYAGLGNGTSVDETGTLRAPGGAQRVRGLASADNTRDYFTTDIPWDGYNVDRIDIQRGPNSILFGLGSPAGIVNASLNGASFRNGGNIEFRVGSYGSQRASVDVNQVLIKDVLAIRLDSLYHRERYQQDPAFQDDKRIYGAIRFDPQLFKDPSFRTSLKIKYEHGDIDANRPRNVPPQDSITPWFRPVNLDPDSMDGGLGKLTIQDGYTLGSSASTFNPWLGGLVNQQQPLWIIDGTSNQLHRIWGHVVNTGALNANGVPQGASNGLMGLRYADAYSAISSFSSYANNANLTNARYGQYRNITLTDPTVFNFYENLIDGPTKKEWEGWDAYNIDLSQTAFDDRLGVQLTYDRQKYNRGGEALLGNPTLNIDILQNFSDYVVGPNNANNGNVANSNFGRPFVAGGPGRGNSYESDREYIRASLFGELRATDFFDNGFLTKLLGKHRFNGVYSGEEYQTENRSWQMYANSAAYASYKLQGNPDGLTNLPPSAIIYLGSSLANATSAANANISPILSDVTLQDGNIYQFDMTWRNPTGVNPSDPWNVPANLQRIFNGSPAVNPTTGAVYPQLTQASNPANYVGWNSTFHNTLLRYDDGADQSLVTAASQSMRQTESYAGSWQGFMWNDAIVPTLGWRYDEVQSKSVSAFPQSGSAARGALNLNPDTYRLPDEFPQTQTFKDHSTAGGVVVHVNKLLGDRDPLPLNVSLSYNKSNNFQVTDLRRDIYGNPIANPTGETEDFGVLLGTKDGKYSFRAIKYETQLSGANTQLNNSGIYGTIRDALNWRNIKVYYMSAYAWSTAGQTNLTPYTGQRYLWDPSWVDNTSGRPVAAGASATGPAGSHLETTAEANARRDASIQALNDMQVFLAGTGFFEAWNYGAGPTTQSALQTRGQYETNPIQPDPNSVFDYRTAPLMQGFAVTADTASKGYEFELTANPLPNWRIAFNASQTEAVRVNVGGPVLDELVAYMDTLMAGPGGDLVRFNSDWSAPNELRSSWNSWRGQYTLMKLQENTAASELRKWRYNVVTNYMFDEGVLKNVNVGASYRWQDKVVIGYPVIAGAGGLGSFDLSKPYYGPSEDALDLWVGYTRQLTEKIDWRIQLNMRNVGKGDSLIPISVQPDGQTWASARIAPSQEWFLSNTFSF</sequence>
<feature type="signal peptide" evidence="11">
    <location>
        <begin position="1"/>
        <end position="32"/>
    </location>
</feature>
<keyword evidence="3" id="KW-1134">Transmembrane beta strand</keyword>
<protein>
    <submittedName>
        <fullName evidence="13">TonB-dependent receptor</fullName>
    </submittedName>
</protein>
<evidence type="ECO:0000256" key="1">
    <source>
        <dbReference type="ARBA" id="ARBA00004571"/>
    </source>
</evidence>
<accession>A0AAF0I696</accession>
<dbReference type="EMBL" id="CP119075">
    <property type="protein sequence ID" value="WED65971.1"/>
    <property type="molecule type" value="Genomic_DNA"/>
</dbReference>
<evidence type="ECO:0000256" key="7">
    <source>
        <dbReference type="ARBA" id="ARBA00023004"/>
    </source>
</evidence>
<dbReference type="PROSITE" id="PS51257">
    <property type="entry name" value="PROKAR_LIPOPROTEIN"/>
    <property type="match status" value="1"/>
</dbReference>
<evidence type="ECO:0000313" key="14">
    <source>
        <dbReference type="Proteomes" id="UP001218638"/>
    </source>
</evidence>
<dbReference type="Pfam" id="PF07715">
    <property type="entry name" value="Plug"/>
    <property type="match status" value="1"/>
</dbReference>
<feature type="domain" description="TonB-dependent receptor plug" evidence="12">
    <location>
        <begin position="78"/>
        <end position="190"/>
    </location>
</feature>
<dbReference type="InterPro" id="IPR039426">
    <property type="entry name" value="TonB-dep_rcpt-like"/>
</dbReference>
<organism evidence="13 14">
    <name type="scientific">Synoicihabitans lomoniglobus</name>
    <dbReference type="NCBI Taxonomy" id="2909285"/>
    <lineage>
        <taxon>Bacteria</taxon>
        <taxon>Pseudomonadati</taxon>
        <taxon>Verrucomicrobiota</taxon>
        <taxon>Opitutia</taxon>
        <taxon>Opitutales</taxon>
        <taxon>Opitutaceae</taxon>
        <taxon>Synoicihabitans</taxon>
    </lineage>
</organism>
<evidence type="ECO:0000256" key="9">
    <source>
        <dbReference type="ARBA" id="ARBA00023136"/>
    </source>
</evidence>
<evidence type="ECO:0000256" key="4">
    <source>
        <dbReference type="ARBA" id="ARBA00022496"/>
    </source>
</evidence>
<dbReference type="Gene3D" id="2.170.130.10">
    <property type="entry name" value="TonB-dependent receptor, plug domain"/>
    <property type="match status" value="1"/>
</dbReference>
<keyword evidence="10" id="KW-0998">Cell outer membrane</keyword>
<evidence type="ECO:0000256" key="11">
    <source>
        <dbReference type="SAM" id="SignalP"/>
    </source>
</evidence>
<dbReference type="InterPro" id="IPR037066">
    <property type="entry name" value="Plug_dom_sf"/>
</dbReference>
<evidence type="ECO:0000256" key="2">
    <source>
        <dbReference type="ARBA" id="ARBA00022448"/>
    </source>
</evidence>
<dbReference type="AlphaFoldDB" id="A0AAF0I696"/>
<dbReference type="Proteomes" id="UP001218638">
    <property type="component" value="Chromosome"/>
</dbReference>
<evidence type="ECO:0000256" key="3">
    <source>
        <dbReference type="ARBA" id="ARBA00022452"/>
    </source>
</evidence>
<dbReference type="GO" id="GO:0009279">
    <property type="term" value="C:cell outer membrane"/>
    <property type="evidence" value="ECO:0007669"/>
    <property type="project" value="UniProtKB-SubCell"/>
</dbReference>
<keyword evidence="6 11" id="KW-0732">Signal</keyword>
<reference evidence="13" key="1">
    <citation type="submission" date="2023-03" db="EMBL/GenBank/DDBJ databases">
        <title>Lomoglobus Profundus gen. nov., sp. nov., a novel member of the phylum Verrucomicrobia, isolated from deep-marine sediment of South China Sea.</title>
        <authorList>
            <person name="Ahmad T."/>
            <person name="Ishaq S.E."/>
            <person name="Wang F."/>
        </authorList>
    </citation>
    <scope>NUCLEOTIDE SEQUENCE</scope>
    <source>
        <strain evidence="13">LMO-M01</strain>
    </source>
</reference>
<dbReference type="SUPFAM" id="SSF56935">
    <property type="entry name" value="Porins"/>
    <property type="match status" value="1"/>
</dbReference>
<dbReference type="KEGG" id="slom:PXH66_03795"/>
<keyword evidence="2" id="KW-0813">Transport</keyword>
<evidence type="ECO:0000256" key="5">
    <source>
        <dbReference type="ARBA" id="ARBA00022692"/>
    </source>
</evidence>
<evidence type="ECO:0000259" key="12">
    <source>
        <dbReference type="Pfam" id="PF07715"/>
    </source>
</evidence>
<dbReference type="PANTHER" id="PTHR32552:SF68">
    <property type="entry name" value="FERRICHROME OUTER MEMBRANE TRANSPORTER_PHAGE RECEPTOR"/>
    <property type="match status" value="1"/>
</dbReference>
<dbReference type="InterPro" id="IPR036942">
    <property type="entry name" value="Beta-barrel_TonB_sf"/>
</dbReference>
<keyword evidence="14" id="KW-1185">Reference proteome</keyword>
<keyword evidence="13" id="KW-0675">Receptor</keyword>
<evidence type="ECO:0000256" key="10">
    <source>
        <dbReference type="ARBA" id="ARBA00023237"/>
    </source>
</evidence>
<evidence type="ECO:0000256" key="6">
    <source>
        <dbReference type="ARBA" id="ARBA00022729"/>
    </source>
</evidence>
<feature type="chain" id="PRO_5042001893" evidence="11">
    <location>
        <begin position="33"/>
        <end position="1257"/>
    </location>
</feature>
<dbReference type="GO" id="GO:0015344">
    <property type="term" value="F:siderophore uptake transmembrane transporter activity"/>
    <property type="evidence" value="ECO:0007669"/>
    <property type="project" value="TreeGrafter"/>
</dbReference>
<name>A0AAF0I696_9BACT</name>
<gene>
    <name evidence="13" type="ORF">PXH66_03795</name>
</gene>
<dbReference type="InterPro" id="IPR012910">
    <property type="entry name" value="Plug_dom"/>
</dbReference>
<evidence type="ECO:0000313" key="13">
    <source>
        <dbReference type="EMBL" id="WED65971.1"/>
    </source>
</evidence>
<keyword evidence="7" id="KW-0408">Iron</keyword>
<comment type="subcellular location">
    <subcellularLocation>
        <location evidence="1">Cell outer membrane</location>
        <topology evidence="1">Multi-pass membrane protein</topology>
    </subcellularLocation>
</comment>
<keyword evidence="9" id="KW-0472">Membrane</keyword>
<proteinExistence type="predicted"/>
<dbReference type="Gene3D" id="2.40.170.20">
    <property type="entry name" value="TonB-dependent receptor, beta-barrel domain"/>
    <property type="match status" value="2"/>
</dbReference>
<keyword evidence="4" id="KW-0410">Iron transport</keyword>
<keyword evidence="8" id="KW-0406">Ion transport</keyword>
<evidence type="ECO:0000256" key="8">
    <source>
        <dbReference type="ARBA" id="ARBA00023065"/>
    </source>
</evidence>
<dbReference type="RefSeq" id="WP_330927589.1">
    <property type="nucleotide sequence ID" value="NZ_CP119075.1"/>
</dbReference>
<keyword evidence="5" id="KW-0812">Transmembrane</keyword>
<dbReference type="PANTHER" id="PTHR32552">
    <property type="entry name" value="FERRICHROME IRON RECEPTOR-RELATED"/>
    <property type="match status" value="1"/>
</dbReference>